<dbReference type="InterPro" id="IPR036179">
    <property type="entry name" value="Ig-like_dom_sf"/>
</dbReference>
<dbReference type="Gene3D" id="2.60.40.10">
    <property type="entry name" value="Immunoglobulins"/>
    <property type="match status" value="1"/>
</dbReference>
<gene>
    <name evidence="1" type="ORF">HMPREF0454_02365</name>
</gene>
<dbReference type="InterPro" id="IPR013783">
    <property type="entry name" value="Ig-like_fold"/>
</dbReference>
<dbReference type="EMBL" id="AGCI01000051">
    <property type="protein sequence ID" value="EHM42512.1"/>
    <property type="molecule type" value="Genomic_DNA"/>
</dbReference>
<feature type="non-terminal residue" evidence="1">
    <location>
        <position position="47"/>
    </location>
</feature>
<dbReference type="SUPFAM" id="SSF48726">
    <property type="entry name" value="Immunoglobulin"/>
    <property type="match status" value="1"/>
</dbReference>
<dbReference type="Proteomes" id="UP000005959">
    <property type="component" value="Unassembled WGS sequence"/>
</dbReference>
<evidence type="ECO:0000313" key="1">
    <source>
        <dbReference type="EMBL" id="EHM42512.1"/>
    </source>
</evidence>
<accession>G9Y714</accession>
<sequence>MINVSAQPTGATLAVGDALDLSVTASASNGAPLSYQWFKDGKAVPGA</sequence>
<proteinExistence type="predicted"/>
<evidence type="ECO:0008006" key="3">
    <source>
        <dbReference type="Google" id="ProtNLM"/>
    </source>
</evidence>
<name>G9Y714_HAFAL</name>
<comment type="caution">
    <text evidence="1">The sequence shown here is derived from an EMBL/GenBank/DDBJ whole genome shotgun (WGS) entry which is preliminary data.</text>
</comment>
<protein>
    <recommendedName>
        <fullName evidence="3">Ig-like domain-containing protein</fullName>
    </recommendedName>
</protein>
<organism evidence="1 2">
    <name type="scientific">Hafnia alvei ATCC 51873</name>
    <dbReference type="NCBI Taxonomy" id="1002364"/>
    <lineage>
        <taxon>Bacteria</taxon>
        <taxon>Pseudomonadati</taxon>
        <taxon>Pseudomonadota</taxon>
        <taxon>Gammaproteobacteria</taxon>
        <taxon>Enterobacterales</taxon>
        <taxon>Hafniaceae</taxon>
        <taxon>Hafnia</taxon>
    </lineage>
</organism>
<reference evidence="1 2" key="1">
    <citation type="submission" date="2011-08" db="EMBL/GenBank/DDBJ databases">
        <authorList>
            <person name="Weinstock G."/>
            <person name="Sodergren E."/>
            <person name="Clifton S."/>
            <person name="Fulton L."/>
            <person name="Fulton B."/>
            <person name="Courtney L."/>
            <person name="Fronick C."/>
            <person name="Harrison M."/>
            <person name="Strong C."/>
            <person name="Farmer C."/>
            <person name="Delahaunty K."/>
            <person name="Markovic C."/>
            <person name="Hall O."/>
            <person name="Minx P."/>
            <person name="Tomlinson C."/>
            <person name="Mitreva M."/>
            <person name="Hou S."/>
            <person name="Chen J."/>
            <person name="Wollam A."/>
            <person name="Pepin K.H."/>
            <person name="Johnson M."/>
            <person name="Bhonagiri V."/>
            <person name="Zhang X."/>
            <person name="Suruliraj S."/>
            <person name="Warren W."/>
            <person name="Chinwalla A."/>
            <person name="Mardis E.R."/>
            <person name="Wilson R.K."/>
        </authorList>
    </citation>
    <scope>NUCLEOTIDE SEQUENCE [LARGE SCALE GENOMIC DNA]</scope>
    <source>
        <strain evidence="1 2">ATCC 51873</strain>
    </source>
</reference>
<dbReference type="HOGENOM" id="CLU_3177088_0_0_6"/>
<dbReference type="AlphaFoldDB" id="G9Y714"/>
<evidence type="ECO:0000313" key="2">
    <source>
        <dbReference type="Proteomes" id="UP000005959"/>
    </source>
</evidence>